<dbReference type="EMBL" id="JAEPRJ010000001">
    <property type="protein sequence ID" value="MBK5897788.1"/>
    <property type="molecule type" value="Genomic_DNA"/>
</dbReference>
<evidence type="ECO:0000313" key="2">
    <source>
        <dbReference type="Proteomes" id="UP000604730"/>
    </source>
</evidence>
<dbReference type="Proteomes" id="UP000604730">
    <property type="component" value="Unassembled WGS sequence"/>
</dbReference>
<organism evidence="1 2">
    <name type="scientific">Catonella massiliensis</name>
    <dbReference type="NCBI Taxonomy" id="2799636"/>
    <lineage>
        <taxon>Bacteria</taxon>
        <taxon>Bacillati</taxon>
        <taxon>Bacillota</taxon>
        <taxon>Clostridia</taxon>
        <taxon>Lachnospirales</taxon>
        <taxon>Lachnospiraceae</taxon>
        <taxon>Catonella</taxon>
    </lineage>
</organism>
<reference evidence="1 2" key="1">
    <citation type="submission" date="2021-01" db="EMBL/GenBank/DDBJ databases">
        <title>Isolation and description of Catonella massiliensis sp. nov., a novel Catonella species, isolated from a stable periodontitis subject.</title>
        <authorList>
            <person name="Antezack A."/>
            <person name="Boxberger M."/>
            <person name="La Scola B."/>
            <person name="Monnet-Corti V."/>
        </authorList>
    </citation>
    <scope>NUCLEOTIDE SEQUENCE [LARGE SCALE GENOMIC DNA]</scope>
    <source>
        <strain evidence="1 2">Marseille-Q4567</strain>
    </source>
</reference>
<accession>A0ABS1J2M1</accession>
<evidence type="ECO:0008006" key="3">
    <source>
        <dbReference type="Google" id="ProtNLM"/>
    </source>
</evidence>
<dbReference type="Gene3D" id="3.40.50.300">
    <property type="entry name" value="P-loop containing nucleotide triphosphate hydrolases"/>
    <property type="match status" value="1"/>
</dbReference>
<protein>
    <recommendedName>
        <fullName evidence="3">TraD/TraG TraM recognition site domain-containing protein</fullName>
    </recommendedName>
</protein>
<keyword evidence="2" id="KW-1185">Reference proteome</keyword>
<sequence length="425" mass="46850">MRNYLNGLAGMHIVGANNRMNRRTLRKIQEANEMNQGIIRYRPSQIEAFIDDTVPVESLLFSGGANSIRVRKMLRAIECACIQGYMVLVMHCGNSELEQGLNGYFGVNNVCLANRNNPIYDPFVGASNAEIARLVISSAPKNNKINSVGRYYLNGVSDYIKYNHKSPRCYMFINCPHLTFIDRVNDAESQGRISSNEARMVISQIMQGEVERGNIENFFHELSLQGSAVLAKKSNAAYAVNLLAAANRQQIFSVDIQSGANALLINLLVNETEAVISQGSKMLIVVDSLKINAGEALMNYIKRGGSANGAIVSSDDVFAEFGGSDSDFFAFAGKCSKLIISKHSSAYSCQKLSDAIGSYDKQEVSSSFSRNVNYFGRWGVGSGQTENISIKRENIVKPEEIQRLNNDEVYILDKDSGELSYTSVI</sequence>
<name>A0ABS1J2M1_9FIRM</name>
<evidence type="ECO:0000313" key="1">
    <source>
        <dbReference type="EMBL" id="MBK5897788.1"/>
    </source>
</evidence>
<gene>
    <name evidence="1" type="ORF">JJN12_08360</name>
</gene>
<proteinExistence type="predicted"/>
<dbReference type="InterPro" id="IPR027417">
    <property type="entry name" value="P-loop_NTPase"/>
</dbReference>
<dbReference type="RefSeq" id="WP_208429252.1">
    <property type="nucleotide sequence ID" value="NZ_JAEPRJ010000001.1"/>
</dbReference>
<comment type="caution">
    <text evidence="1">The sequence shown here is derived from an EMBL/GenBank/DDBJ whole genome shotgun (WGS) entry which is preliminary data.</text>
</comment>